<evidence type="ECO:0000313" key="10">
    <source>
        <dbReference type="EMBL" id="KAF7988543.1"/>
    </source>
</evidence>
<dbReference type="InterPro" id="IPR000172">
    <property type="entry name" value="GMC_OxRdtase_N"/>
</dbReference>
<keyword evidence="7" id="KW-0472">Membrane</keyword>
<evidence type="ECO:0000256" key="7">
    <source>
        <dbReference type="SAM" id="Phobius"/>
    </source>
</evidence>
<reference evidence="10 11" key="1">
    <citation type="submission" date="2020-08" db="EMBL/GenBank/DDBJ databases">
        <title>Aphidius gifuensis genome sequencing and assembly.</title>
        <authorList>
            <person name="Du Z."/>
        </authorList>
    </citation>
    <scope>NUCLEOTIDE SEQUENCE [LARGE SCALE GENOMIC DNA]</scope>
    <source>
        <strain evidence="10">YNYX2018</strain>
        <tissue evidence="10">Adults</tissue>
    </source>
</reference>
<protein>
    <recommendedName>
        <fullName evidence="8 9">Glucose-methanol-choline oxidoreductase N-terminal domain-containing protein</fullName>
    </recommendedName>
</protein>
<dbReference type="GO" id="GO:0016614">
    <property type="term" value="F:oxidoreductase activity, acting on CH-OH group of donors"/>
    <property type="evidence" value="ECO:0007669"/>
    <property type="project" value="InterPro"/>
</dbReference>
<dbReference type="InterPro" id="IPR012132">
    <property type="entry name" value="GMC_OxRdtase"/>
</dbReference>
<dbReference type="PIRSF" id="PIRSF000137">
    <property type="entry name" value="Alcohol_oxidase"/>
    <property type="match status" value="1"/>
</dbReference>
<gene>
    <name evidence="10" type="ORF">HCN44_001116</name>
</gene>
<evidence type="ECO:0000256" key="3">
    <source>
        <dbReference type="ARBA" id="ARBA00022630"/>
    </source>
</evidence>
<dbReference type="Gene3D" id="3.30.560.10">
    <property type="entry name" value="Glucose Oxidase, domain 3"/>
    <property type="match status" value="2"/>
</dbReference>
<accession>A0A834XJU3</accession>
<dbReference type="AlphaFoldDB" id="A0A834XJU3"/>
<feature type="domain" description="Glucose-methanol-choline oxidoreductase N-terminal" evidence="8">
    <location>
        <begin position="125"/>
        <end position="148"/>
    </location>
</feature>
<comment type="caution">
    <text evidence="10">The sequence shown here is derived from an EMBL/GenBank/DDBJ whole genome shotgun (WGS) entry which is preliminary data.</text>
</comment>
<dbReference type="Gene3D" id="3.50.50.60">
    <property type="entry name" value="FAD/NAD(P)-binding domain"/>
    <property type="match status" value="2"/>
</dbReference>
<dbReference type="EMBL" id="JACMRX010000005">
    <property type="protein sequence ID" value="KAF7988543.1"/>
    <property type="molecule type" value="Genomic_DNA"/>
</dbReference>
<comment type="cofactor">
    <cofactor evidence="1 5">
        <name>FAD</name>
        <dbReference type="ChEBI" id="CHEBI:57692"/>
    </cofactor>
</comment>
<keyword evidence="4 5" id="KW-0274">FAD</keyword>
<name>A0A834XJU3_APHGI</name>
<proteinExistence type="inferred from homology"/>
<evidence type="ECO:0000256" key="6">
    <source>
        <dbReference type="RuleBase" id="RU003968"/>
    </source>
</evidence>
<evidence type="ECO:0000256" key="2">
    <source>
        <dbReference type="ARBA" id="ARBA00010790"/>
    </source>
</evidence>
<dbReference type="Pfam" id="PF00732">
    <property type="entry name" value="GMC_oxred_N"/>
    <property type="match status" value="1"/>
</dbReference>
<evidence type="ECO:0000256" key="4">
    <source>
        <dbReference type="ARBA" id="ARBA00022827"/>
    </source>
</evidence>
<dbReference type="PROSITE" id="PS00624">
    <property type="entry name" value="GMC_OXRED_2"/>
    <property type="match status" value="1"/>
</dbReference>
<organism evidence="10 11">
    <name type="scientific">Aphidius gifuensis</name>
    <name type="common">Parasitoid wasp</name>
    <dbReference type="NCBI Taxonomy" id="684658"/>
    <lineage>
        <taxon>Eukaryota</taxon>
        <taxon>Metazoa</taxon>
        <taxon>Ecdysozoa</taxon>
        <taxon>Arthropoda</taxon>
        <taxon>Hexapoda</taxon>
        <taxon>Insecta</taxon>
        <taxon>Pterygota</taxon>
        <taxon>Neoptera</taxon>
        <taxon>Endopterygota</taxon>
        <taxon>Hymenoptera</taxon>
        <taxon>Apocrita</taxon>
        <taxon>Ichneumonoidea</taxon>
        <taxon>Braconidae</taxon>
        <taxon>Aphidiinae</taxon>
        <taxon>Aphidius</taxon>
    </lineage>
</organism>
<feature type="domain" description="Glucose-methanol-choline oxidoreductase N-terminal" evidence="9">
    <location>
        <begin position="272"/>
        <end position="286"/>
    </location>
</feature>
<evidence type="ECO:0000256" key="5">
    <source>
        <dbReference type="PIRSR" id="PIRSR000137-2"/>
    </source>
</evidence>
<feature type="binding site" evidence="5">
    <location>
        <position position="233"/>
    </location>
    <ligand>
        <name>FAD</name>
        <dbReference type="ChEBI" id="CHEBI:57692"/>
    </ligand>
</feature>
<dbReference type="PROSITE" id="PS00623">
    <property type="entry name" value="GMC_OXRED_1"/>
    <property type="match status" value="1"/>
</dbReference>
<dbReference type="SUPFAM" id="SSF54373">
    <property type="entry name" value="FAD-linked reductases, C-terminal domain"/>
    <property type="match status" value="1"/>
</dbReference>
<keyword evidence="7" id="KW-0812">Transmembrane</keyword>
<dbReference type="InterPro" id="IPR007867">
    <property type="entry name" value="GMC_OxRtase_C"/>
</dbReference>
<dbReference type="Pfam" id="PF05199">
    <property type="entry name" value="GMC_oxred_C"/>
    <property type="match status" value="1"/>
</dbReference>
<dbReference type="OrthoDB" id="5428259at2759"/>
<dbReference type="InterPro" id="IPR036188">
    <property type="entry name" value="FAD/NAD-bd_sf"/>
</dbReference>
<dbReference type="PANTHER" id="PTHR11552">
    <property type="entry name" value="GLUCOSE-METHANOL-CHOLINE GMC OXIDOREDUCTASE"/>
    <property type="match status" value="1"/>
</dbReference>
<evidence type="ECO:0000313" key="11">
    <source>
        <dbReference type="Proteomes" id="UP000639338"/>
    </source>
</evidence>
<evidence type="ECO:0000256" key="1">
    <source>
        <dbReference type="ARBA" id="ARBA00001974"/>
    </source>
</evidence>
<dbReference type="SUPFAM" id="SSF51905">
    <property type="entry name" value="FAD/NAD(P)-binding domain"/>
    <property type="match status" value="1"/>
</dbReference>
<feature type="transmembrane region" description="Helical" evidence="7">
    <location>
        <begin position="7"/>
        <end position="24"/>
    </location>
</feature>
<dbReference type="PANTHER" id="PTHR11552:SF147">
    <property type="entry name" value="CHOLINE DEHYDROGENASE, MITOCHONDRIAL"/>
    <property type="match status" value="1"/>
</dbReference>
<comment type="similarity">
    <text evidence="2 6">Belongs to the GMC oxidoreductase family.</text>
</comment>
<sequence>MDLFIKTCSFIIFSIIILLLTKFIELSNLINGFIDWSLNDINELKIYDYIIVGAGSAGSILSSKLSNGGFKVLLIEAGGPPPAFADIPALLPIFQKSSYDWKYKTVSQNHSCKALINNQSSWPRGKILGGSSRLNNMVYMEGHPQDYHGWFPDYKNHLIDDKYIEKNLIHCTELCHAVYNALSDMKINEINNTNLDYFEKVKFTMINGSRWSTDKLLNDKYNMKLDIMMHSHVEKIIFNLKTNKPKADGVLVMKWGKKLKIMSKYGVILSAGTIGTPKLLMLSGIGPADDLEKLNINVIKNLPVGKNLIDHILTGLDLITITSNLSFGITELLKPLSAIKYFIFGKGPWTSSGMEISAMLKINSSASFDQRPDIQLMVLPSGISQDNGIYFKKIIGLSDKVFDKYYSELTHKTAVTIAPVLLHPKSSGFVKLKSSNPLDDPIIDPNYLSHKDDVTTLISGIKFIEKLVETKSMKLIGAKMNKKKFPGCERFIYGDDNYWECYIRHMTLTSYHPVGTCGIGSVVDDNFRVYGTDNLYVIDASVLPILPSGNINAAVMMLANKASSILLGYTKSKCHINDFINYIFFI</sequence>
<keyword evidence="7" id="KW-1133">Transmembrane helix</keyword>
<evidence type="ECO:0000259" key="9">
    <source>
        <dbReference type="PROSITE" id="PS00624"/>
    </source>
</evidence>
<feature type="binding site" evidence="5">
    <location>
        <begin position="135"/>
        <end position="138"/>
    </location>
    <ligand>
        <name>FAD</name>
        <dbReference type="ChEBI" id="CHEBI:57692"/>
    </ligand>
</feature>
<keyword evidence="11" id="KW-1185">Reference proteome</keyword>
<dbReference type="Proteomes" id="UP000639338">
    <property type="component" value="Unassembled WGS sequence"/>
</dbReference>
<evidence type="ECO:0000259" key="8">
    <source>
        <dbReference type="PROSITE" id="PS00623"/>
    </source>
</evidence>
<keyword evidence="3 6" id="KW-0285">Flavoprotein</keyword>
<dbReference type="GO" id="GO:0050660">
    <property type="term" value="F:flavin adenine dinucleotide binding"/>
    <property type="evidence" value="ECO:0007669"/>
    <property type="project" value="InterPro"/>
</dbReference>